<dbReference type="Gene3D" id="3.90.640.20">
    <property type="entry name" value="Heat-shock cognate protein, ATPase"/>
    <property type="match status" value="1"/>
</dbReference>
<dbReference type="Proteomes" id="UP000198984">
    <property type="component" value="Unassembled WGS sequence"/>
</dbReference>
<evidence type="ECO:0008006" key="5">
    <source>
        <dbReference type="Google" id="ProtNLM"/>
    </source>
</evidence>
<proteinExistence type="predicted"/>
<dbReference type="OrthoDB" id="594879at2"/>
<feature type="domain" description="Deacetylase PdaC" evidence="2">
    <location>
        <begin position="204"/>
        <end position="269"/>
    </location>
</feature>
<feature type="domain" description="DUF3298" evidence="1">
    <location>
        <begin position="288"/>
        <end position="365"/>
    </location>
</feature>
<dbReference type="Pfam" id="PF11738">
    <property type="entry name" value="DUF3298"/>
    <property type="match status" value="1"/>
</dbReference>
<dbReference type="RefSeq" id="WP_089907201.1">
    <property type="nucleotide sequence ID" value="NZ_FOBB01000001.1"/>
</dbReference>
<evidence type="ECO:0000313" key="4">
    <source>
        <dbReference type="Proteomes" id="UP000198984"/>
    </source>
</evidence>
<sequence>MNKHPLFFLLAATVLAACGQHSKSGDTAADSTLAANTAPAAAPYFYLQLKGVVGEQEVTMQLLKTGPDIYRGYYVYDRVGEPISIWGSPDSSSQQLTLYEDSRGDEEITFRGKLDSSGNFTGTWRGKGTAYKFLLHPDFSKAVHFDVYYAKDSAPLLANAPKSPMGEAANSIIWPAARTDADIADLIKTAITGKTPVNDPQQFVKRSNDSFLISYKGSAATIDSAALQSEGSASWNWTSEGDIKVVWNQYPLLSLEYFGYDFTGGAHGNGGAIHQVLDLDRKKVLTLDDIFKGDYKPVLTRELELSFHKAYQTPEGQPVKEMLLVDSIEPNNNFVLTNKGIVFSYTPYEIGPYAMGQVNLFIPYERLQEVLKADYTK</sequence>
<dbReference type="STRING" id="573321.SAMN04488505_1011087"/>
<protein>
    <recommendedName>
        <fullName evidence="5">DUF3298 domain-containing protein</fullName>
    </recommendedName>
</protein>
<dbReference type="Gene3D" id="3.30.565.40">
    <property type="entry name" value="Fervidobacterium nodosum Rt17-B1 like"/>
    <property type="match status" value="1"/>
</dbReference>
<accession>A0A1H7KS66</accession>
<evidence type="ECO:0000259" key="1">
    <source>
        <dbReference type="Pfam" id="PF11738"/>
    </source>
</evidence>
<name>A0A1H7KS66_9BACT</name>
<dbReference type="PROSITE" id="PS51257">
    <property type="entry name" value="PROKAR_LIPOPROTEIN"/>
    <property type="match status" value="1"/>
</dbReference>
<reference evidence="3 4" key="1">
    <citation type="submission" date="2016-10" db="EMBL/GenBank/DDBJ databases">
        <authorList>
            <person name="de Groot N.N."/>
        </authorList>
    </citation>
    <scope>NUCLEOTIDE SEQUENCE [LARGE SCALE GENOMIC DNA]</scope>
    <source>
        <strain evidence="3 4">DSM 21039</strain>
    </source>
</reference>
<evidence type="ECO:0000313" key="3">
    <source>
        <dbReference type="EMBL" id="SEK89356.1"/>
    </source>
</evidence>
<evidence type="ECO:0000259" key="2">
    <source>
        <dbReference type="Pfam" id="PF13739"/>
    </source>
</evidence>
<keyword evidence="4" id="KW-1185">Reference proteome</keyword>
<dbReference type="AlphaFoldDB" id="A0A1H7KS66"/>
<dbReference type="Pfam" id="PF13739">
    <property type="entry name" value="PdaC"/>
    <property type="match status" value="1"/>
</dbReference>
<organism evidence="3 4">
    <name type="scientific">Chitinophaga rupis</name>
    <dbReference type="NCBI Taxonomy" id="573321"/>
    <lineage>
        <taxon>Bacteria</taxon>
        <taxon>Pseudomonadati</taxon>
        <taxon>Bacteroidota</taxon>
        <taxon>Chitinophagia</taxon>
        <taxon>Chitinophagales</taxon>
        <taxon>Chitinophagaceae</taxon>
        <taxon>Chitinophaga</taxon>
    </lineage>
</organism>
<dbReference type="InterPro" id="IPR025303">
    <property type="entry name" value="PdaC"/>
</dbReference>
<dbReference type="InterPro" id="IPR021729">
    <property type="entry name" value="DUF3298"/>
</dbReference>
<dbReference type="EMBL" id="FOBB01000001">
    <property type="protein sequence ID" value="SEK89356.1"/>
    <property type="molecule type" value="Genomic_DNA"/>
</dbReference>
<gene>
    <name evidence="3" type="ORF">SAMN04488505_1011087</name>
</gene>
<dbReference type="InterPro" id="IPR037126">
    <property type="entry name" value="PdaC/RsiV-like_sf"/>
</dbReference>